<name>A0A9W9TKB1_9EURO</name>
<sequence>MSLRNRHAAYSRLGYSRELHEKVQAVELPPTRAQLTESKSIQCTRCFSDLPASAFSRRQINELKENIYMEGEEFLLGDEIKIACIPCTFNEKCESRCRNCNQIMSVEYFSRAQRNLDKPICRRCRWHMDNPEPMRPLEERSEDPKPDEPAKPKLEVTRTGWVKVRRGDDEKAAPDMVKESRVHKYAVYGPPRFIPREAFGLIVGYHDCLYVERACKDVY</sequence>
<dbReference type="OrthoDB" id="3514033at2759"/>
<feature type="domain" description="Stc1" evidence="2">
    <location>
        <begin position="42"/>
        <end position="124"/>
    </location>
</feature>
<dbReference type="Proteomes" id="UP001150941">
    <property type="component" value="Unassembled WGS sequence"/>
</dbReference>
<gene>
    <name evidence="3" type="ORF">N7468_007217</name>
</gene>
<evidence type="ECO:0000313" key="4">
    <source>
        <dbReference type="Proteomes" id="UP001150941"/>
    </source>
</evidence>
<feature type="region of interest" description="Disordered" evidence="1">
    <location>
        <begin position="132"/>
        <end position="153"/>
    </location>
</feature>
<comment type="caution">
    <text evidence="3">The sequence shown here is derived from an EMBL/GenBank/DDBJ whole genome shotgun (WGS) entry which is preliminary data.</text>
</comment>
<dbReference type="InterPro" id="IPR024630">
    <property type="entry name" value="Stc1"/>
</dbReference>
<proteinExistence type="predicted"/>
<keyword evidence="4" id="KW-1185">Reference proteome</keyword>
<dbReference type="EMBL" id="JAPQKS010000005">
    <property type="protein sequence ID" value="KAJ5225992.1"/>
    <property type="molecule type" value="Genomic_DNA"/>
</dbReference>
<dbReference type="Pfam" id="PF12898">
    <property type="entry name" value="Stc1"/>
    <property type="match status" value="1"/>
</dbReference>
<dbReference type="RefSeq" id="XP_058329403.1">
    <property type="nucleotide sequence ID" value="XM_058476513.1"/>
</dbReference>
<evidence type="ECO:0000259" key="2">
    <source>
        <dbReference type="Pfam" id="PF12898"/>
    </source>
</evidence>
<dbReference type="AlphaFoldDB" id="A0A9W9TKB1"/>
<evidence type="ECO:0000256" key="1">
    <source>
        <dbReference type="SAM" id="MobiDB-lite"/>
    </source>
</evidence>
<protein>
    <recommendedName>
        <fullName evidence="2">Stc1 domain-containing protein</fullName>
    </recommendedName>
</protein>
<organism evidence="3 4">
    <name type="scientific">Penicillium chermesinum</name>
    <dbReference type="NCBI Taxonomy" id="63820"/>
    <lineage>
        <taxon>Eukaryota</taxon>
        <taxon>Fungi</taxon>
        <taxon>Dikarya</taxon>
        <taxon>Ascomycota</taxon>
        <taxon>Pezizomycotina</taxon>
        <taxon>Eurotiomycetes</taxon>
        <taxon>Eurotiomycetidae</taxon>
        <taxon>Eurotiales</taxon>
        <taxon>Aspergillaceae</taxon>
        <taxon>Penicillium</taxon>
    </lineage>
</organism>
<evidence type="ECO:0000313" key="3">
    <source>
        <dbReference type="EMBL" id="KAJ5225992.1"/>
    </source>
</evidence>
<accession>A0A9W9TKB1</accession>
<dbReference type="GeneID" id="83203816"/>
<reference evidence="3" key="2">
    <citation type="journal article" date="2023" name="IMA Fungus">
        <title>Comparative genomic study of the Penicillium genus elucidates a diverse pangenome and 15 lateral gene transfer events.</title>
        <authorList>
            <person name="Petersen C."/>
            <person name="Sorensen T."/>
            <person name="Nielsen M.R."/>
            <person name="Sondergaard T.E."/>
            <person name="Sorensen J.L."/>
            <person name="Fitzpatrick D.A."/>
            <person name="Frisvad J.C."/>
            <person name="Nielsen K.L."/>
        </authorList>
    </citation>
    <scope>NUCLEOTIDE SEQUENCE</scope>
    <source>
        <strain evidence="3">IBT 19713</strain>
    </source>
</reference>
<reference evidence="3" key="1">
    <citation type="submission" date="2022-11" db="EMBL/GenBank/DDBJ databases">
        <authorList>
            <person name="Petersen C."/>
        </authorList>
    </citation>
    <scope>NUCLEOTIDE SEQUENCE</scope>
    <source>
        <strain evidence="3">IBT 19713</strain>
    </source>
</reference>